<dbReference type="InterPro" id="IPR008587">
    <property type="entry name" value="FPP_plant"/>
</dbReference>
<accession>D8T8B4</accession>
<sequence>MAWTWKKRYSDRNGDAVISSTSHLPPSPNNVSHHERAKGHSFFLNSLAHSLAQGDHARISEAWTQAPSELALKVKEAEVKQHAKVAEEAVAGWEKAEAETESMRRQLELVQKEKAAQQERLSHLDAALKDCTRQVRLVREDQEQKRQELLHKKNKEVDKIRAEYEAKLADVGRQLLEAGAENKVMAMTLQEHARTIGEVTDAKSRAEAEIKLLQHRMESVEKEKGALKYEVHVLNKQIQIRNEERDYSKRDIEALNRQHAEDTKVMNKLEAECQKLRILVRRKLPGPNALAQMKMEVESL</sequence>
<keyword evidence="7" id="KW-1185">Reference proteome</keyword>
<reference evidence="6 7" key="1">
    <citation type="journal article" date="2011" name="Science">
        <title>The Selaginella genome identifies genetic changes associated with the evolution of vascular plants.</title>
        <authorList>
            <person name="Banks J.A."/>
            <person name="Nishiyama T."/>
            <person name="Hasebe M."/>
            <person name="Bowman J.L."/>
            <person name="Gribskov M."/>
            <person name="dePamphilis C."/>
            <person name="Albert V.A."/>
            <person name="Aono N."/>
            <person name="Aoyama T."/>
            <person name="Ambrose B.A."/>
            <person name="Ashton N.W."/>
            <person name="Axtell M.J."/>
            <person name="Barker E."/>
            <person name="Barker M.S."/>
            <person name="Bennetzen J.L."/>
            <person name="Bonawitz N.D."/>
            <person name="Chapple C."/>
            <person name="Cheng C."/>
            <person name="Correa L.G."/>
            <person name="Dacre M."/>
            <person name="DeBarry J."/>
            <person name="Dreyer I."/>
            <person name="Elias M."/>
            <person name="Engstrom E.M."/>
            <person name="Estelle M."/>
            <person name="Feng L."/>
            <person name="Finet C."/>
            <person name="Floyd S.K."/>
            <person name="Frommer W.B."/>
            <person name="Fujita T."/>
            <person name="Gramzow L."/>
            <person name="Gutensohn M."/>
            <person name="Harholt J."/>
            <person name="Hattori M."/>
            <person name="Heyl A."/>
            <person name="Hirai T."/>
            <person name="Hiwatashi Y."/>
            <person name="Ishikawa M."/>
            <person name="Iwata M."/>
            <person name="Karol K.G."/>
            <person name="Koehler B."/>
            <person name="Kolukisaoglu U."/>
            <person name="Kubo M."/>
            <person name="Kurata T."/>
            <person name="Lalonde S."/>
            <person name="Li K."/>
            <person name="Li Y."/>
            <person name="Litt A."/>
            <person name="Lyons E."/>
            <person name="Manning G."/>
            <person name="Maruyama T."/>
            <person name="Michael T.P."/>
            <person name="Mikami K."/>
            <person name="Miyazaki S."/>
            <person name="Morinaga S."/>
            <person name="Murata T."/>
            <person name="Mueller-Roeber B."/>
            <person name="Nelson D.R."/>
            <person name="Obara M."/>
            <person name="Oguri Y."/>
            <person name="Olmstead R.G."/>
            <person name="Onodera N."/>
            <person name="Petersen B.L."/>
            <person name="Pils B."/>
            <person name="Prigge M."/>
            <person name="Rensing S.A."/>
            <person name="Riano-Pachon D.M."/>
            <person name="Roberts A.W."/>
            <person name="Sato Y."/>
            <person name="Scheller H.V."/>
            <person name="Schulz B."/>
            <person name="Schulz C."/>
            <person name="Shakirov E.V."/>
            <person name="Shibagaki N."/>
            <person name="Shinohara N."/>
            <person name="Shippen D.E."/>
            <person name="Soerensen I."/>
            <person name="Sotooka R."/>
            <person name="Sugimoto N."/>
            <person name="Sugita M."/>
            <person name="Sumikawa N."/>
            <person name="Tanurdzic M."/>
            <person name="Theissen G."/>
            <person name="Ulvskov P."/>
            <person name="Wakazuki S."/>
            <person name="Weng J.K."/>
            <person name="Willats W.W."/>
            <person name="Wipf D."/>
            <person name="Wolf P.G."/>
            <person name="Yang L."/>
            <person name="Zimmer A.D."/>
            <person name="Zhu Q."/>
            <person name="Mitros T."/>
            <person name="Hellsten U."/>
            <person name="Loque D."/>
            <person name="Otillar R."/>
            <person name="Salamov A."/>
            <person name="Schmutz J."/>
            <person name="Shapiro H."/>
            <person name="Lindquist E."/>
            <person name="Lucas S."/>
            <person name="Rokhsar D."/>
            <person name="Grigoriev I.V."/>
        </authorList>
    </citation>
    <scope>NUCLEOTIDE SEQUENCE [LARGE SCALE GENOMIC DNA]</scope>
</reference>
<protein>
    <submittedName>
        <fullName evidence="6">Uncharacterized protein</fullName>
    </submittedName>
</protein>
<comment type="similarity">
    <text evidence="1">Belongs to the FPP family.</text>
</comment>
<evidence type="ECO:0000313" key="5">
    <source>
        <dbReference type="EMBL" id="EFJ05923.1"/>
    </source>
</evidence>
<gene>
    <name evidence="6" type="ORF">SELMODRAFT_134290</name>
    <name evidence="5" type="ORF">SELMODRAFT_136334</name>
</gene>
<dbReference type="Gramene" id="EFJ07080">
    <property type="protein sequence ID" value="EFJ07080"/>
    <property type="gene ID" value="SELMODRAFT_134290"/>
</dbReference>
<evidence type="ECO:0000256" key="2">
    <source>
        <dbReference type="ARBA" id="ARBA00023054"/>
    </source>
</evidence>
<evidence type="ECO:0000313" key="7">
    <source>
        <dbReference type="Proteomes" id="UP000001514"/>
    </source>
</evidence>
<dbReference type="Pfam" id="PF05911">
    <property type="entry name" value="FPP"/>
    <property type="match status" value="1"/>
</dbReference>
<dbReference type="AlphaFoldDB" id="D8T8B4"/>
<feature type="region of interest" description="Disordered" evidence="4">
    <location>
        <begin position="15"/>
        <end position="35"/>
    </location>
</feature>
<evidence type="ECO:0000313" key="6">
    <source>
        <dbReference type="EMBL" id="EFJ07080.1"/>
    </source>
</evidence>
<evidence type="ECO:0000256" key="4">
    <source>
        <dbReference type="SAM" id="MobiDB-lite"/>
    </source>
</evidence>
<name>D8T8B4_SELML</name>
<dbReference type="Proteomes" id="UP000001514">
    <property type="component" value="Unassembled WGS sequence"/>
</dbReference>
<dbReference type="Gramene" id="EFJ05923">
    <property type="protein sequence ID" value="EFJ05923"/>
    <property type="gene ID" value="SELMODRAFT_136334"/>
</dbReference>
<dbReference type="eggNOG" id="ENOG502QU34">
    <property type="taxonomic scope" value="Eukaryota"/>
</dbReference>
<dbReference type="EMBL" id="GL377711">
    <property type="protein sequence ID" value="EFJ05923.1"/>
    <property type="molecule type" value="Genomic_DNA"/>
</dbReference>
<dbReference type="KEGG" id="smo:SELMODRAFT_136334"/>
<dbReference type="PANTHER" id="PTHR31580:SF4">
    <property type="entry name" value="FILAMENT-LIKE PLANT PROTEIN 6"/>
    <property type="match status" value="1"/>
</dbReference>
<dbReference type="FunCoup" id="D8T8B4">
    <property type="interactions" value="1484"/>
</dbReference>
<organism evidence="7">
    <name type="scientific">Selaginella moellendorffii</name>
    <name type="common">Spikemoss</name>
    <dbReference type="NCBI Taxonomy" id="88036"/>
    <lineage>
        <taxon>Eukaryota</taxon>
        <taxon>Viridiplantae</taxon>
        <taxon>Streptophyta</taxon>
        <taxon>Embryophyta</taxon>
        <taxon>Tracheophyta</taxon>
        <taxon>Lycopodiopsida</taxon>
        <taxon>Selaginellales</taxon>
        <taxon>Selaginellaceae</taxon>
        <taxon>Selaginella</taxon>
    </lineage>
</organism>
<dbReference type="EMBL" id="GL377689">
    <property type="protein sequence ID" value="EFJ07080.1"/>
    <property type="molecule type" value="Genomic_DNA"/>
</dbReference>
<proteinExistence type="inferred from homology"/>
<feature type="coiled-coil region" evidence="3">
    <location>
        <begin position="196"/>
        <end position="272"/>
    </location>
</feature>
<evidence type="ECO:0000256" key="3">
    <source>
        <dbReference type="SAM" id="Coils"/>
    </source>
</evidence>
<dbReference type="HOGENOM" id="CLU_080892_0_0_1"/>
<dbReference type="STRING" id="88036.D8T8B4"/>
<dbReference type="InParanoid" id="D8T8B4"/>
<evidence type="ECO:0000256" key="1">
    <source>
        <dbReference type="ARBA" id="ARBA00005921"/>
    </source>
</evidence>
<dbReference type="KEGG" id="smo:SELMODRAFT_134290"/>
<feature type="coiled-coil region" evidence="3">
    <location>
        <begin position="93"/>
        <end position="159"/>
    </location>
</feature>
<dbReference type="PANTHER" id="PTHR31580">
    <property type="entry name" value="FILAMENT-LIKE PLANT PROTEIN 4"/>
    <property type="match status" value="1"/>
</dbReference>
<feature type="non-terminal residue" evidence="6">
    <location>
        <position position="300"/>
    </location>
</feature>
<keyword evidence="2 3" id="KW-0175">Coiled coil</keyword>